<feature type="transmembrane region" description="Helical" evidence="1">
    <location>
        <begin position="325"/>
        <end position="344"/>
    </location>
</feature>
<feature type="transmembrane region" description="Helical" evidence="1">
    <location>
        <begin position="296"/>
        <end position="313"/>
    </location>
</feature>
<keyword evidence="1" id="KW-1133">Transmembrane helix</keyword>
<evidence type="ECO:0000313" key="3">
    <source>
        <dbReference type="Proteomes" id="UP000294621"/>
    </source>
</evidence>
<name>A0A4R5YBW7_9MICC</name>
<feature type="transmembrane region" description="Helical" evidence="1">
    <location>
        <begin position="96"/>
        <end position="115"/>
    </location>
</feature>
<feature type="transmembrane region" description="Helical" evidence="1">
    <location>
        <begin position="439"/>
        <end position="459"/>
    </location>
</feature>
<feature type="transmembrane region" description="Helical" evidence="1">
    <location>
        <begin position="244"/>
        <end position="262"/>
    </location>
</feature>
<evidence type="ECO:0000256" key="1">
    <source>
        <dbReference type="SAM" id="Phobius"/>
    </source>
</evidence>
<protein>
    <recommendedName>
        <fullName evidence="4">Glycosyltransferase RgtA/B/C/D-like domain-containing protein</fullName>
    </recommendedName>
</protein>
<accession>A0A4R5YBW7</accession>
<feature type="transmembrane region" description="Helical" evidence="1">
    <location>
        <begin position="487"/>
        <end position="506"/>
    </location>
</feature>
<evidence type="ECO:0008006" key="4">
    <source>
        <dbReference type="Google" id="ProtNLM"/>
    </source>
</evidence>
<dbReference type="STRING" id="683150.G205_04616"/>
<keyword evidence="1" id="KW-0472">Membrane</keyword>
<sequence length="657" mass="70001">MSWIGILPAVVTAILLLYVPGAVVAACLKFRLGGILGLAPLLSTAAAGLAGVLAGILGIPWSVLPFAAVTALLAGAALLVTRGLRHRIAGAPPWRQWLPFAAMAFATVPISVRFIQLVGSPEHPSQVFDNVFHLNAIRYILDTGNASSLNLASLQGVSGFDAVYPAAWHSFAALLVQVAAVDIPTSQNVLNLVLAAVLWPASCLFLVAKTISRRPAALVVASVIAAAQVAFPFLMIVWGPLFPYALALSMMPAVIACLAAVARLGRTRTDPLRSWVPALLLALAGLAFAHTSSINTTIAVSFPILGLLWWHLARNTKFQASVLRAWLFIGGTLLSLVLAAALWLKLRPAPYDNWGPTVKPGAAVGEILTVSPMQSAIPALVVAILSVTGLLTVFQTRRLRWLAASYGVVGALYVVAASFPKGALRDALIGTWYQDTYRLAALLPLFATPLAVVGGLRLWDWWRNSAAARRLHGTLERRFRWLADRGPVAGAALATAVFALLATFAGPVTHYIGGASTVYRFDAASELLTPDELALLKRLPHHVPADAVIADNPWNGSSLAYAYSDRPVLTAHLFAEKDQDAVLIDEHLKDTPDDARMCEALRSKNVRYVLDFGSRYLIDLPGSGEYPGVTDIGDAPGFKLVDSQGPSARLYEISACA</sequence>
<proteinExistence type="predicted"/>
<dbReference type="RefSeq" id="WP_133346157.1">
    <property type="nucleotide sequence ID" value="NZ_SMZQ01000001.1"/>
</dbReference>
<comment type="caution">
    <text evidence="2">The sequence shown here is derived from an EMBL/GenBank/DDBJ whole genome shotgun (WGS) entry which is preliminary data.</text>
</comment>
<evidence type="ECO:0000313" key="2">
    <source>
        <dbReference type="EMBL" id="TDL41577.1"/>
    </source>
</evidence>
<feature type="transmembrane region" description="Helical" evidence="1">
    <location>
        <begin position="401"/>
        <end position="419"/>
    </location>
</feature>
<gene>
    <name evidence="2" type="ORF">E2R57_02670</name>
</gene>
<feature type="transmembrane region" description="Helical" evidence="1">
    <location>
        <begin position="215"/>
        <end position="238"/>
    </location>
</feature>
<feature type="transmembrane region" description="Helical" evidence="1">
    <location>
        <begin position="35"/>
        <end position="57"/>
    </location>
</feature>
<dbReference type="OrthoDB" id="3169698at2"/>
<reference evidence="2 3" key="1">
    <citation type="submission" date="2019-03" db="EMBL/GenBank/DDBJ databases">
        <title>Genome Sequencing and Assembly of Various Microbes Isolated from Partially Reclaimed Soil and Acid Mine Drainage (AMD) Site.</title>
        <authorList>
            <person name="Steinbock B."/>
            <person name="Bechtold R."/>
            <person name="Sevigny J.L."/>
            <person name="Thomas D."/>
            <person name="Cuthill L.R."/>
            <person name="Aveiro Johannsen E.J."/>
            <person name="Thomas K."/>
            <person name="Ghosh A."/>
        </authorList>
    </citation>
    <scope>NUCLEOTIDE SEQUENCE [LARGE SCALE GENOMIC DNA]</scope>
    <source>
        <strain evidence="2 3">S-A1</strain>
    </source>
</reference>
<organism evidence="2 3">
    <name type="scientific">Arthrobacter nitrophenolicus</name>
    <dbReference type="NCBI Taxonomy" id="683150"/>
    <lineage>
        <taxon>Bacteria</taxon>
        <taxon>Bacillati</taxon>
        <taxon>Actinomycetota</taxon>
        <taxon>Actinomycetes</taxon>
        <taxon>Micrococcales</taxon>
        <taxon>Micrococcaceae</taxon>
        <taxon>Arthrobacter</taxon>
    </lineage>
</organism>
<dbReference type="EMBL" id="SMZQ01000001">
    <property type="protein sequence ID" value="TDL41577.1"/>
    <property type="molecule type" value="Genomic_DNA"/>
</dbReference>
<feature type="transmembrane region" description="Helical" evidence="1">
    <location>
        <begin position="189"/>
        <end position="208"/>
    </location>
</feature>
<feature type="transmembrane region" description="Helical" evidence="1">
    <location>
        <begin position="6"/>
        <end position="28"/>
    </location>
</feature>
<dbReference type="AlphaFoldDB" id="A0A4R5YBW7"/>
<feature type="transmembrane region" description="Helical" evidence="1">
    <location>
        <begin position="274"/>
        <end position="290"/>
    </location>
</feature>
<keyword evidence="1" id="KW-0812">Transmembrane</keyword>
<dbReference type="InterPro" id="IPR046671">
    <property type="entry name" value="DUF6541"/>
</dbReference>
<feature type="transmembrane region" description="Helical" evidence="1">
    <location>
        <begin position="376"/>
        <end position="394"/>
    </location>
</feature>
<feature type="transmembrane region" description="Helical" evidence="1">
    <location>
        <begin position="63"/>
        <end position="84"/>
    </location>
</feature>
<dbReference type="Proteomes" id="UP000294621">
    <property type="component" value="Unassembled WGS sequence"/>
</dbReference>
<dbReference type="Pfam" id="PF20176">
    <property type="entry name" value="DUF6541"/>
    <property type="match status" value="1"/>
</dbReference>